<gene>
    <name evidence="2" type="ORF">Rhopal_004488-T1</name>
</gene>
<evidence type="ECO:0000313" key="3">
    <source>
        <dbReference type="Proteomes" id="UP001342314"/>
    </source>
</evidence>
<feature type="region of interest" description="Disordered" evidence="1">
    <location>
        <begin position="685"/>
        <end position="704"/>
    </location>
</feature>
<evidence type="ECO:0000313" key="2">
    <source>
        <dbReference type="EMBL" id="GJN91465.1"/>
    </source>
</evidence>
<proteinExistence type="predicted"/>
<name>A0AAV5GNK1_9BASI</name>
<keyword evidence="3" id="KW-1185">Reference proteome</keyword>
<comment type="caution">
    <text evidence="2">The sequence shown here is derived from an EMBL/GenBank/DDBJ whole genome shotgun (WGS) entry which is preliminary data.</text>
</comment>
<organism evidence="2 3">
    <name type="scientific">Rhodotorula paludigena</name>
    <dbReference type="NCBI Taxonomy" id="86838"/>
    <lineage>
        <taxon>Eukaryota</taxon>
        <taxon>Fungi</taxon>
        <taxon>Dikarya</taxon>
        <taxon>Basidiomycota</taxon>
        <taxon>Pucciniomycotina</taxon>
        <taxon>Microbotryomycetes</taxon>
        <taxon>Sporidiobolales</taxon>
        <taxon>Sporidiobolaceae</taxon>
        <taxon>Rhodotorula</taxon>
    </lineage>
</organism>
<sequence>MSRSTRSTRGFRPEWSITVTDVVRTGRKIDYYVKFECIPPTPAQSTSSTVLPKSFDILVDITEQIEQQRVDQDRTAIGPVYADIHRQFIKRYQATANQIASPSSADDDDDDGPRLKLESTEDDVRDALWAHGVPVDRVGFVHFPFVIPRANFIDRIDTRDRPYTVAQVYWEKMTVDDFGETAVDVSASTLQPDIQAKFDSALEHAAGAKSLGSWLKAVEEAHAAEHFYYEQMLKILFVTAVEAFQLCSANAVQAPAVLAVRARFQGLLNGGYNGLFKVNWILRARIVEPDNPADNGLAPPKGQYVRLDVARTDRERGNRETSFFFARNSWNANGGVEDEDYAEDANAFIDRAVDFVYGLAAVGDERTLPECVEHLKQLRDFEKVRRGGVGVGETPHAPRSPAEWAIRRTLFSNTLASRSSAADAASYSRDEACEMLFKRVVSSEQNGAVHVIRSEYSGTVIATMAARPMTSSQYKRYLDEFHNGHSNISLDHEHQVTLRKLTEKTGDVSFVPAYPPAIFGLVLLFFAYDAVWPDWQSSPNQHFHAVQLAYISATITVLYRTWQVPCPRYERLVLPPHIMWDARVEQQTVADLLGLKFHVATTSIESAVGNLSPAQIRSALKQSEDAFRRAIAKICNVAGVELGDSTAHKQVNLALQDPLLQCYLESAMEAGLVTKSRLMQALTSVRPEEREKRQPPAGEEQNITEAGLRFVDEMKLYGIAFKLNAWGIPSLTVTGNDTPADIYRTIKSARTAWTDQKPDAQQSVAECYVHALATQVWAVLGSELGKTIFRANKPQEMMHFLYMARRTSFSVGTVPMHSPYINKGSLAYSPSRLEHGPTGYVTGYTDFEYDSSFEFFNPSRVTFAYDAWCINVMLRGGHASHLEQVKEVSSGAREWALGGAGRGVAETFGLVDGFLSAQRQDYLLDVLEGIVSRNPHLRDDRVVQTALEGLYKLRRDAGGCDPTREVAMEV</sequence>
<protein>
    <submittedName>
        <fullName evidence="2">Uncharacterized protein</fullName>
    </submittedName>
</protein>
<dbReference type="Proteomes" id="UP001342314">
    <property type="component" value="Unassembled WGS sequence"/>
</dbReference>
<evidence type="ECO:0000256" key="1">
    <source>
        <dbReference type="SAM" id="MobiDB-lite"/>
    </source>
</evidence>
<reference evidence="2 3" key="1">
    <citation type="submission" date="2021-12" db="EMBL/GenBank/DDBJ databases">
        <title>High titer production of polyol ester of fatty acids by Rhodotorula paludigena BS15 towards product separation-free biomass refinery.</title>
        <authorList>
            <person name="Mano J."/>
            <person name="Ono H."/>
            <person name="Tanaka T."/>
            <person name="Naito K."/>
            <person name="Sushida H."/>
            <person name="Ike M."/>
            <person name="Tokuyasu K."/>
            <person name="Kitaoka M."/>
        </authorList>
    </citation>
    <scope>NUCLEOTIDE SEQUENCE [LARGE SCALE GENOMIC DNA]</scope>
    <source>
        <strain evidence="2 3">BS15</strain>
    </source>
</reference>
<dbReference type="AlphaFoldDB" id="A0AAV5GNK1"/>
<accession>A0AAV5GNK1</accession>
<dbReference type="EMBL" id="BQKY01000009">
    <property type="protein sequence ID" value="GJN91465.1"/>
    <property type="molecule type" value="Genomic_DNA"/>
</dbReference>